<dbReference type="InterPro" id="IPR011049">
    <property type="entry name" value="Serralysin-like_metalloprot_C"/>
</dbReference>
<evidence type="ECO:0000256" key="5">
    <source>
        <dbReference type="ARBA" id="ARBA00022737"/>
    </source>
</evidence>
<keyword evidence="5" id="KW-0677">Repeat</keyword>
<dbReference type="GO" id="GO:0008270">
    <property type="term" value="F:zinc ion binding"/>
    <property type="evidence" value="ECO:0007669"/>
    <property type="project" value="InterPro"/>
</dbReference>
<evidence type="ECO:0000256" key="1">
    <source>
        <dbReference type="ARBA" id="ARBA00001913"/>
    </source>
</evidence>
<evidence type="ECO:0000256" key="4">
    <source>
        <dbReference type="ARBA" id="ARBA00022525"/>
    </source>
</evidence>
<evidence type="ECO:0000256" key="2">
    <source>
        <dbReference type="ARBA" id="ARBA00004613"/>
    </source>
</evidence>
<keyword evidence="6" id="KW-0106">Calcium</keyword>
<organism evidence="9 10">
    <name type="scientific">Glaesserella parasuis HPS10</name>
    <dbReference type="NCBI Taxonomy" id="1450514"/>
    <lineage>
        <taxon>Bacteria</taxon>
        <taxon>Pseudomonadati</taxon>
        <taxon>Pseudomonadota</taxon>
        <taxon>Gammaproteobacteria</taxon>
        <taxon>Pasteurellales</taxon>
        <taxon>Pasteurellaceae</taxon>
        <taxon>Glaesserella</taxon>
    </lineage>
</organism>
<protein>
    <recommendedName>
        <fullName evidence="8">Peptidase metallopeptidase domain-containing protein</fullName>
    </recommendedName>
</protein>
<evidence type="ECO:0000256" key="6">
    <source>
        <dbReference type="ARBA" id="ARBA00022837"/>
    </source>
</evidence>
<dbReference type="Pfam" id="PF00353">
    <property type="entry name" value="HemolysinCabind"/>
    <property type="match status" value="2"/>
</dbReference>
<accession>A0A836Z029</accession>
<evidence type="ECO:0000313" key="10">
    <source>
        <dbReference type="Proteomes" id="UP000027036"/>
    </source>
</evidence>
<gene>
    <name evidence="9" type="ORF">HPS10_11390</name>
</gene>
<dbReference type="NCBIfam" id="NF033510">
    <property type="entry name" value="Ca_tandemer"/>
    <property type="match status" value="6"/>
</dbReference>
<dbReference type="PRINTS" id="PR00313">
    <property type="entry name" value="CABNDNGRPT"/>
</dbReference>
<dbReference type="InterPro" id="IPR013783">
    <property type="entry name" value="Ig-like_fold"/>
</dbReference>
<evidence type="ECO:0000256" key="7">
    <source>
        <dbReference type="SAM" id="MobiDB-lite"/>
    </source>
</evidence>
<name>A0A836Z029_GLAPU</name>
<dbReference type="Proteomes" id="UP000027036">
    <property type="component" value="Unassembled WGS sequence"/>
</dbReference>
<feature type="region of interest" description="Disordered" evidence="7">
    <location>
        <begin position="137"/>
        <end position="166"/>
    </location>
</feature>
<dbReference type="NCBIfam" id="NF012196">
    <property type="entry name" value="Ig_like_ice"/>
    <property type="match status" value="4"/>
</dbReference>
<comment type="subcellular location">
    <subcellularLocation>
        <location evidence="2">Secreted</location>
    </subcellularLocation>
</comment>
<sequence>MAKITLQIINRRIEKVTLETGKTLVKKAEPNTTYQLLDEKGRLMTDVKTEIAGNDLAVFVEGAEQPMIVLQDYQLYYPSQPAPFLAETQASFVTTESAAEISTLTTSSLSTAQLASIVLGSAATLGVGMGMFQSFKSNSTTRSSSTLPLEEPKLPVEEPKPPVEEPEEMLKPAEDRSAWEIVPQSKPAVEPEIEPTPVLTPPSKVVLPALPTLAPLIEPASDKAPVATIAWDRYIGGEDGIISKSEVEGKVRLSGTYDVKGSVGAVLITVSGLPPMAVNVDSTNKIWWVEVDTPLLLAKGEGEQTLTAMINAVHSTKRILRGRASAELKYTVDTVAQEPEITFDKITGDSLLSFAEQEIEKTTISGSVKHAKDGDYVKLEIGQSVYYAEVKDGRFSKEVNTKNLIVHEKVSASIETVNVSGDVARGTAETYANVEQIPLTVKLHSVTEDNIVNIAESEKEITLSGTVTRAENGSKVALTIGDQTLITTVNNGEFSLPVSGALLAKNNKISAVVKNTENMTASTEYAYETALDKPTITLNPITRDNKIDSAEAEKATTAITGYVTGAKDGSEVEVSCGCPYCVGATWNTVKTKVVGGAFKVEFATAVLTADNHKMIRAKVVATDEAGNSGEAETSRVYQVVHTGSDANLADLKPVGDKNNFNKAFVEKTEKFVYRGTVWGISIIQGKDIVEKVEVKLNGNTYLTTLSKSESNNVLREFNTELNVADFANSNEMYVVATIFNKESGKRFVISEKVDYRYDLDATIGVNIDPINAGKTIVVKDLAKATALSGTLDYDESDFNQKDIRVIVTVNGKDYQTNVSGKSWSLTLPTSEMATKEGENKLSVKAVASDLAGNPATAENTTTYQVDVTPPMPKITLDTIGEHNAVSKNGSSDVRVSGKVTGDFVAGESVMLTLNGKSVAAVIQADGQFSIHMNETELANSLVPSVLASYTTKDTVGNIGVAQTDLSYSVTQGDIRIHLNDVTTDNVINVTEQSETIRLSGAISGSAATESAVVEITINGKVYKATVANDLSFSLNVAATELINTPNYNIKAVVRAGENSATTAKTFLVDANVAAQIDLTSLEEFRFTLEEKNPIVRISGEVEFDGVYAQGKNYKEVRQATITIGSKEYKVGVNDKTFFVDIAASELKGLNGQAVSVKFTPNPKVYTLTKRDGIYDRHYIDAPEVTTKSMTLKGDYLKVTNLDQYSIAYQEQTALVKGSVFGTAKEGDKVVLTVGDRTVTTKVLADKTFSAEVSKVLLSTSDKISATLETTDLSGKKIRVVDQEVYGVAQDVTGEKKIGLIPVPKTVQDDHSQADWNTAYFVKRLGGFGTTYNVPAGSPQEKPAVIKYYFHGSEQLEFETGGSVPGDALQDTRLKEIFREVYDQYSSYLNVEFVESKVVPVTDRQSLVINFGKMTNGSAAVAMSGGNITWNAGNDYKSWGEDYSYYTALHEIGHTLGMPHTDSTTEFGKDYLIEDSSEFSVMSYNRYVNNSLYQKLHSLRMYDLAYLQNRFGVNAKSRAGDDIYTFADFNTYASDGGRYIWDGAGIDTFDASKEQAGVYVNLNPGSWIYVGETKEKNFVIKAVNSNTQDVKVYFDLPKSAIVDSNNGKINEAIGIPNVEYTKGQAYIGQGTQIENLLGSAHNDTLIGNAADNNIYGGAGDDMIEGGAGNDYLDGGKGMDTLKGGLGDDLYFINDADLIVEDVDQGTDWVISTVNYQLTANVENLTLVGSTATQATGNDLDNILIANNIGNTLTGGKGNDRLVGGLGADTLIGGEGEDTFVFNASLNGKADVITDFSAEDKIELSKTIFSSLTSADKVIEHIQYDSSTGKLSYDSDGSGKGNAIHFATLSTSSLFTVESNVFIIA</sequence>
<dbReference type="Gene3D" id="3.40.390.10">
    <property type="entry name" value="Collagenase (Catalytic Domain)"/>
    <property type="match status" value="1"/>
</dbReference>
<dbReference type="GO" id="GO:0005615">
    <property type="term" value="C:extracellular space"/>
    <property type="evidence" value="ECO:0007669"/>
    <property type="project" value="InterPro"/>
</dbReference>
<reference evidence="9 10" key="1">
    <citation type="submission" date="2014-02" db="EMBL/GenBank/DDBJ databases">
        <title>Comparative genomics of Haemophilus parasuis isolated from pig lungs.</title>
        <authorList>
            <person name="Kittichotirat W."/>
            <person name="Bumgarner R.E."/>
            <person name="Lawrence P."/>
        </authorList>
    </citation>
    <scope>NUCLEOTIDE SEQUENCE [LARGE SCALE GENOMIC DNA]</scope>
    <source>
        <strain evidence="9 10">HPS10</strain>
    </source>
</reference>
<dbReference type="InterPro" id="IPR050557">
    <property type="entry name" value="RTX_toxin/Mannuronan_C5-epim"/>
</dbReference>
<dbReference type="SUPFAM" id="SSF51120">
    <property type="entry name" value="beta-Roll"/>
    <property type="match status" value="2"/>
</dbReference>
<dbReference type="EMBL" id="JDSO01000200">
    <property type="protein sequence ID" value="KDB44773.1"/>
    <property type="molecule type" value="Genomic_DNA"/>
</dbReference>
<comment type="cofactor">
    <cofactor evidence="1">
        <name>Ca(2+)</name>
        <dbReference type="ChEBI" id="CHEBI:29108"/>
    </cofactor>
</comment>
<dbReference type="InterPro" id="IPR001343">
    <property type="entry name" value="Hemolysn_Ca-bd"/>
</dbReference>
<dbReference type="RefSeq" id="WP_021118576.1">
    <property type="nucleotide sequence ID" value="NZ_JDSO01000200.1"/>
</dbReference>
<dbReference type="InterPro" id="IPR006026">
    <property type="entry name" value="Peptidase_Metallo"/>
</dbReference>
<dbReference type="InterPro" id="IPR049826">
    <property type="entry name" value="Ig-like_ice"/>
</dbReference>
<dbReference type="PANTHER" id="PTHR38340:SF1">
    <property type="entry name" value="S-LAYER PROTEIN"/>
    <property type="match status" value="1"/>
</dbReference>
<dbReference type="Pfam" id="PF08548">
    <property type="entry name" value="Peptidase_M10_C"/>
    <property type="match status" value="1"/>
</dbReference>
<dbReference type="SUPFAM" id="SSF55486">
    <property type="entry name" value="Metalloproteases ('zincins'), catalytic domain"/>
    <property type="match status" value="1"/>
</dbReference>
<dbReference type="Gene3D" id="2.150.10.10">
    <property type="entry name" value="Serralysin-like metalloprotease, C-terminal"/>
    <property type="match status" value="2"/>
</dbReference>
<dbReference type="GO" id="GO:0008237">
    <property type="term" value="F:metallopeptidase activity"/>
    <property type="evidence" value="ECO:0007669"/>
    <property type="project" value="InterPro"/>
</dbReference>
<dbReference type="Gene3D" id="2.60.40.10">
    <property type="entry name" value="Immunoglobulins"/>
    <property type="match status" value="7"/>
</dbReference>
<dbReference type="PROSITE" id="PS00330">
    <property type="entry name" value="HEMOLYSIN_CALCIUM"/>
    <property type="match status" value="3"/>
</dbReference>
<comment type="similarity">
    <text evidence="3">Belongs to the peptidase M10B family.</text>
</comment>
<dbReference type="PANTHER" id="PTHR38340">
    <property type="entry name" value="S-LAYER PROTEIN"/>
    <property type="match status" value="1"/>
</dbReference>
<dbReference type="InterPro" id="IPR018511">
    <property type="entry name" value="Hemolysin-typ_Ca-bd_CS"/>
</dbReference>
<dbReference type="GO" id="GO:0006508">
    <property type="term" value="P:proteolysis"/>
    <property type="evidence" value="ECO:0007669"/>
    <property type="project" value="InterPro"/>
</dbReference>
<dbReference type="InterPro" id="IPR024079">
    <property type="entry name" value="MetalloPept_cat_dom_sf"/>
</dbReference>
<dbReference type="GO" id="GO:0005509">
    <property type="term" value="F:calcium ion binding"/>
    <property type="evidence" value="ECO:0007669"/>
    <property type="project" value="InterPro"/>
</dbReference>
<evidence type="ECO:0000313" key="9">
    <source>
        <dbReference type="EMBL" id="KDB44773.1"/>
    </source>
</evidence>
<keyword evidence="4" id="KW-0964">Secreted</keyword>
<dbReference type="InterPro" id="IPR013858">
    <property type="entry name" value="Peptidase_M10B_C"/>
</dbReference>
<dbReference type="SMART" id="SM00235">
    <property type="entry name" value="ZnMc"/>
    <property type="match status" value="1"/>
</dbReference>
<evidence type="ECO:0000259" key="8">
    <source>
        <dbReference type="SMART" id="SM00235"/>
    </source>
</evidence>
<feature type="compositionally biased region" description="Basic and acidic residues" evidence="7">
    <location>
        <begin position="150"/>
        <end position="166"/>
    </location>
</feature>
<feature type="compositionally biased region" description="Low complexity" evidence="7">
    <location>
        <begin position="137"/>
        <end position="149"/>
    </location>
</feature>
<proteinExistence type="inferred from homology"/>
<comment type="caution">
    <text evidence="9">The sequence shown here is derived from an EMBL/GenBank/DDBJ whole genome shotgun (WGS) entry which is preliminary data.</text>
</comment>
<feature type="domain" description="Peptidase metallopeptidase" evidence="8">
    <location>
        <begin position="1336"/>
        <end position="1494"/>
    </location>
</feature>
<evidence type="ECO:0000256" key="3">
    <source>
        <dbReference type="ARBA" id="ARBA00009490"/>
    </source>
</evidence>